<dbReference type="Proteomes" id="UP000594464">
    <property type="component" value="Chromosome"/>
</dbReference>
<protein>
    <recommendedName>
        <fullName evidence="2">J domain-containing protein</fullName>
    </recommendedName>
</protein>
<dbReference type="InterPro" id="IPR036869">
    <property type="entry name" value="J_dom_sf"/>
</dbReference>
<evidence type="ECO:0000259" key="2">
    <source>
        <dbReference type="PROSITE" id="PS50076"/>
    </source>
</evidence>
<feature type="domain" description="J" evidence="2">
    <location>
        <begin position="101"/>
        <end position="171"/>
    </location>
</feature>
<dbReference type="PROSITE" id="PS50076">
    <property type="entry name" value="DNAJ_2"/>
    <property type="match status" value="1"/>
</dbReference>
<dbReference type="SUPFAM" id="SSF46565">
    <property type="entry name" value="Chaperone J-domain"/>
    <property type="match status" value="1"/>
</dbReference>
<gene>
    <name evidence="3" type="ORF">G3M78_00895</name>
</gene>
<reference evidence="4" key="1">
    <citation type="submission" date="2020-02" db="EMBL/GenBank/DDBJ databases">
        <title>Genomic and physiological characterization of two novel Nitrospinaceae genera.</title>
        <authorList>
            <person name="Mueller A.J."/>
            <person name="Jung M.-Y."/>
            <person name="Strachan C.R."/>
            <person name="Herbold C.W."/>
            <person name="Kirkegaard R.H."/>
            <person name="Daims H."/>
        </authorList>
    </citation>
    <scope>NUCLEOTIDE SEQUENCE [LARGE SCALE GENOMIC DNA]</scope>
</reference>
<evidence type="ECO:0000313" key="3">
    <source>
        <dbReference type="EMBL" id="QPJ64036.1"/>
    </source>
</evidence>
<dbReference type="InterPro" id="IPR001623">
    <property type="entry name" value="DnaJ_domain"/>
</dbReference>
<dbReference type="AlphaFoldDB" id="A0A7T0G2A4"/>
<feature type="region of interest" description="Disordered" evidence="1">
    <location>
        <begin position="1"/>
        <end position="22"/>
    </location>
</feature>
<dbReference type="CDD" id="cd06257">
    <property type="entry name" value="DnaJ"/>
    <property type="match status" value="1"/>
</dbReference>
<dbReference type="KEGG" id="nva:G3M78_00895"/>
<feature type="compositionally biased region" description="Acidic residues" evidence="1">
    <location>
        <begin position="96"/>
        <end position="108"/>
    </location>
</feature>
<sequence length="258" mass="29665">MFALSPVASPESEELEKQRQTLSTLEQELMEKELEITTSRRDLKFFEKRYQKVVGVKYAELDALKAEVLDFASKLYPKSDSFKEEAESARESSQQAEDDAELMEEDALSESAFRPSDDLKKLFRQVAKKIHPDLASDGEERKRRHELMARLNRAYDRLDDEGIRAILIEWEAGDHSSELSPGARLARTMRQVAQVRKRIHAINDELDALFNSAMHKLKEKVEFGDRLGKDLLQEMAGNVDEKISRIKARVRDLADDLI</sequence>
<organism evidence="3 4">
    <name type="scientific">Candidatus Nitrohelix vancouverensis</name>
    <dbReference type="NCBI Taxonomy" id="2705534"/>
    <lineage>
        <taxon>Bacteria</taxon>
        <taxon>Pseudomonadati</taxon>
        <taxon>Nitrospinota/Tectimicrobiota group</taxon>
        <taxon>Nitrospinota</taxon>
        <taxon>Nitrospinia</taxon>
        <taxon>Nitrospinales</taxon>
        <taxon>Nitrospinaceae</taxon>
        <taxon>Candidatus Nitrohelix</taxon>
    </lineage>
</organism>
<proteinExistence type="predicted"/>
<dbReference type="EMBL" id="CP048620">
    <property type="protein sequence ID" value="QPJ64036.1"/>
    <property type="molecule type" value="Genomic_DNA"/>
</dbReference>
<name>A0A7T0G2A4_9BACT</name>
<evidence type="ECO:0000313" key="4">
    <source>
        <dbReference type="Proteomes" id="UP000594464"/>
    </source>
</evidence>
<feature type="region of interest" description="Disordered" evidence="1">
    <location>
        <begin position="82"/>
        <end position="110"/>
    </location>
</feature>
<evidence type="ECO:0000256" key="1">
    <source>
        <dbReference type="SAM" id="MobiDB-lite"/>
    </source>
</evidence>
<dbReference type="Gene3D" id="1.10.287.110">
    <property type="entry name" value="DnaJ domain"/>
    <property type="match status" value="1"/>
</dbReference>
<accession>A0A7T0G2A4</accession>
<dbReference type="SMART" id="SM00271">
    <property type="entry name" value="DnaJ"/>
    <property type="match status" value="1"/>
</dbReference>